<comment type="caution">
    <text evidence="2">The sequence shown here is derived from an EMBL/GenBank/DDBJ whole genome shotgun (WGS) entry which is preliminary data.</text>
</comment>
<dbReference type="RefSeq" id="WP_198109927.1">
    <property type="nucleotide sequence ID" value="NZ_JAEDAK010000003.1"/>
</dbReference>
<gene>
    <name evidence="2" type="ORF">I7X39_05210</name>
</gene>
<organism evidence="2 3">
    <name type="scientific">Inhella proteolytica</name>
    <dbReference type="NCBI Taxonomy" id="2795029"/>
    <lineage>
        <taxon>Bacteria</taxon>
        <taxon>Pseudomonadati</taxon>
        <taxon>Pseudomonadota</taxon>
        <taxon>Betaproteobacteria</taxon>
        <taxon>Burkholderiales</taxon>
        <taxon>Sphaerotilaceae</taxon>
        <taxon>Inhella</taxon>
    </lineage>
</organism>
<feature type="signal peptide" evidence="1">
    <location>
        <begin position="1"/>
        <end position="19"/>
    </location>
</feature>
<dbReference type="AlphaFoldDB" id="A0A931NGQ0"/>
<dbReference type="Proteomes" id="UP000613266">
    <property type="component" value="Unassembled WGS sequence"/>
</dbReference>
<dbReference type="EMBL" id="JAEDAK010000003">
    <property type="protein sequence ID" value="MBH9576304.1"/>
    <property type="molecule type" value="Genomic_DNA"/>
</dbReference>
<protein>
    <submittedName>
        <fullName evidence="2">DUF2141 domain-containing protein</fullName>
    </submittedName>
</protein>
<proteinExistence type="predicted"/>
<keyword evidence="3" id="KW-1185">Reference proteome</keyword>
<dbReference type="InterPro" id="IPR018673">
    <property type="entry name" value="DUF2141"/>
</dbReference>
<dbReference type="Pfam" id="PF09912">
    <property type="entry name" value="DUF2141"/>
    <property type="match status" value="1"/>
</dbReference>
<feature type="chain" id="PRO_5037342092" evidence="1">
    <location>
        <begin position="20"/>
        <end position="137"/>
    </location>
</feature>
<keyword evidence="1" id="KW-0732">Signal</keyword>
<sequence length="137" mass="14749">MFKRLVLPLLLASTGLAQAASLELTVTGLNRTEGHVLVAVYDQAELWLKGKPLRSARAKVEGTEIKLQLDDLPEGAMLALSVVHDLNDNKRLDMNVIGMPTEPYGFSNNAAGNFGPPSFEAAKLVLSGSAKHQIKLN</sequence>
<evidence type="ECO:0000256" key="1">
    <source>
        <dbReference type="SAM" id="SignalP"/>
    </source>
</evidence>
<accession>A0A931NGQ0</accession>
<name>A0A931NGQ0_9BURK</name>
<evidence type="ECO:0000313" key="2">
    <source>
        <dbReference type="EMBL" id="MBH9576304.1"/>
    </source>
</evidence>
<reference evidence="2" key="1">
    <citation type="submission" date="2020-12" db="EMBL/GenBank/DDBJ databases">
        <title>The genome sequence of Inhella sp. 1Y17.</title>
        <authorList>
            <person name="Liu Y."/>
        </authorList>
    </citation>
    <scope>NUCLEOTIDE SEQUENCE</scope>
    <source>
        <strain evidence="2">1Y17</strain>
    </source>
</reference>
<evidence type="ECO:0000313" key="3">
    <source>
        <dbReference type="Proteomes" id="UP000613266"/>
    </source>
</evidence>